<dbReference type="VEuPathDB" id="FungiDB:CDV56_106141"/>
<dbReference type="AlphaFoldDB" id="A0A397HWE9"/>
<dbReference type="CDD" id="cd22952">
    <property type="entry name" value="ART10-like"/>
    <property type="match status" value="1"/>
</dbReference>
<name>A0A397HWE9_ASPTH</name>
<reference evidence="3" key="1">
    <citation type="submission" date="2018-08" db="EMBL/GenBank/DDBJ databases">
        <title>Draft genome sequence of azole-resistant Aspergillus thermomutatus (Neosartorya pseudofischeri) strain HMR AF 39, isolated from a human nasal aspirate.</title>
        <authorList>
            <person name="Parent-Michaud M."/>
            <person name="Dufresne P.J."/>
            <person name="Fournier E."/>
            <person name="Martineau C."/>
            <person name="Moreira S."/>
            <person name="Perkins V."/>
            <person name="De Repentigny L."/>
            <person name="Dufresne S.F."/>
        </authorList>
    </citation>
    <scope>NUCLEOTIDE SEQUENCE [LARGE SCALE GENOMIC DNA]</scope>
    <source>
        <strain evidence="3">HMR AF 39</strain>
    </source>
</reference>
<dbReference type="Gene3D" id="2.60.40.640">
    <property type="match status" value="1"/>
</dbReference>
<dbReference type="RefSeq" id="XP_026618489.1">
    <property type="nucleotide sequence ID" value="XM_026759760.1"/>
</dbReference>
<dbReference type="OrthoDB" id="2333384at2759"/>
<feature type="region of interest" description="Disordered" evidence="1">
    <location>
        <begin position="429"/>
        <end position="459"/>
    </location>
</feature>
<protein>
    <recommendedName>
        <fullName evidence="2">Arrestin-like N-terminal domain-containing protein</fullName>
    </recommendedName>
</protein>
<evidence type="ECO:0000313" key="4">
    <source>
        <dbReference type="Proteomes" id="UP000215305"/>
    </source>
</evidence>
<dbReference type="GeneID" id="38128115"/>
<keyword evidence="4" id="KW-1185">Reference proteome</keyword>
<feature type="domain" description="Arrestin-like N-terminal" evidence="2">
    <location>
        <begin position="48"/>
        <end position="147"/>
    </location>
</feature>
<gene>
    <name evidence="3" type="ORF">CDV56_106141</name>
</gene>
<dbReference type="STRING" id="41047.A0A397HWE9"/>
<proteinExistence type="predicted"/>
<dbReference type="EMBL" id="NKHU02000008">
    <property type="protein sequence ID" value="RHZ67137.1"/>
    <property type="molecule type" value="Genomic_DNA"/>
</dbReference>
<evidence type="ECO:0000259" key="2">
    <source>
        <dbReference type="Pfam" id="PF00339"/>
    </source>
</evidence>
<comment type="caution">
    <text evidence="3">The sequence shown here is derived from an EMBL/GenBank/DDBJ whole genome shotgun (WGS) entry which is preliminary data.</text>
</comment>
<organism evidence="3 4">
    <name type="scientific">Aspergillus thermomutatus</name>
    <name type="common">Neosartorya pseudofischeri</name>
    <dbReference type="NCBI Taxonomy" id="41047"/>
    <lineage>
        <taxon>Eukaryota</taxon>
        <taxon>Fungi</taxon>
        <taxon>Dikarya</taxon>
        <taxon>Ascomycota</taxon>
        <taxon>Pezizomycotina</taxon>
        <taxon>Eurotiomycetes</taxon>
        <taxon>Eurotiomycetidae</taxon>
        <taxon>Eurotiales</taxon>
        <taxon>Aspergillaceae</taxon>
        <taxon>Aspergillus</taxon>
        <taxon>Aspergillus subgen. Fumigati</taxon>
    </lineage>
</organism>
<accession>A0A397HWE9</accession>
<dbReference type="InterPro" id="IPR014752">
    <property type="entry name" value="Arrestin-like_C"/>
</dbReference>
<evidence type="ECO:0000313" key="3">
    <source>
        <dbReference type="EMBL" id="RHZ67137.1"/>
    </source>
</evidence>
<evidence type="ECO:0000256" key="1">
    <source>
        <dbReference type="SAM" id="MobiDB-lite"/>
    </source>
</evidence>
<dbReference type="InterPro" id="IPR011021">
    <property type="entry name" value="Arrestin-like_N"/>
</dbReference>
<dbReference type="Proteomes" id="UP000215305">
    <property type="component" value="Unassembled WGS sequence"/>
</dbReference>
<dbReference type="Pfam" id="PF00339">
    <property type="entry name" value="Arrestin_N"/>
    <property type="match status" value="1"/>
</dbReference>
<sequence>MRAQSLLNFEEEKEKFSQRRIISHILLFREEFLYHPSSSLSARAMSLNIYIEDPRQCYAENDIIRGRVIFDCPRDFHEIKDVRLTFSGCSKARIQKVKGPAAPTGSYQSKCILFERERILVPAEEYKVPPTTYEWPFEFRFPPHMESQNTWPEARPFRSDENQPLPPSFDAECHNSQRRISASIEYRLKVQVFKPQRGLFERRSPAFEKVLHLPFVPMAARAHAHAIELEKKQKIDRTFTVRSLCLLPENTDRFLSVQERFKSWLSPAQLPYFSFGVDFWYPSYLVHGMPIRLLLDVNPFIDNTNAPRIPEIVLQTISITLVGRIAARASPPLMGSMSGEVDEETTLLSKTSLRMAVSGQMDLSERFGQLSLPATDITFSTFNLSRSCRLNISLVFECAGKLLKFVATDLEVGVLSNVEMTAEKEILARGSADEGSSHAREYVAYSPDEQPPSYSPSSIVSEWKQSPAFRVW</sequence>
<feature type="compositionally biased region" description="Basic and acidic residues" evidence="1">
    <location>
        <begin position="429"/>
        <end position="441"/>
    </location>
</feature>